<evidence type="ECO:0000256" key="1">
    <source>
        <dbReference type="SAM" id="MobiDB-lite"/>
    </source>
</evidence>
<gene>
    <name evidence="2" type="ORF">E2562_035722</name>
</gene>
<dbReference type="PANTHER" id="PTHR47198">
    <property type="entry name" value="OS05G0299300 PROTEIN"/>
    <property type="match status" value="1"/>
</dbReference>
<protein>
    <submittedName>
        <fullName evidence="2">Uncharacterized protein</fullName>
    </submittedName>
</protein>
<feature type="region of interest" description="Disordered" evidence="1">
    <location>
        <begin position="21"/>
        <end position="65"/>
    </location>
</feature>
<feature type="compositionally biased region" description="Low complexity" evidence="1">
    <location>
        <begin position="55"/>
        <end position="65"/>
    </location>
</feature>
<dbReference type="AlphaFoldDB" id="A0A6G1E644"/>
<dbReference type="PANTHER" id="PTHR47198:SF1">
    <property type="entry name" value="WD REPEAT-CONTAINING PROTEIN 91-LIKE ISOFORM X1"/>
    <property type="match status" value="1"/>
</dbReference>
<reference evidence="2 3" key="1">
    <citation type="submission" date="2019-11" db="EMBL/GenBank/DDBJ databases">
        <title>Whole genome sequence of Oryza granulata.</title>
        <authorList>
            <person name="Li W."/>
        </authorList>
    </citation>
    <scope>NUCLEOTIDE SEQUENCE [LARGE SCALE GENOMIC DNA]</scope>
    <source>
        <strain evidence="3">cv. Menghai</strain>
        <tissue evidence="2">Leaf</tissue>
    </source>
</reference>
<dbReference type="OrthoDB" id="1715518at2759"/>
<comment type="caution">
    <text evidence="2">The sequence shown here is derived from an EMBL/GenBank/DDBJ whole genome shotgun (WGS) entry which is preliminary data.</text>
</comment>
<accession>A0A6G1E644</accession>
<evidence type="ECO:0000313" key="3">
    <source>
        <dbReference type="Proteomes" id="UP000479710"/>
    </source>
</evidence>
<dbReference type="EMBL" id="SPHZ02000005">
    <property type="protein sequence ID" value="KAF0920575.1"/>
    <property type="molecule type" value="Genomic_DNA"/>
</dbReference>
<dbReference type="Proteomes" id="UP000479710">
    <property type="component" value="Unassembled WGS sequence"/>
</dbReference>
<sequence>MRNVPCFERNEFKAVIFKKKLGGAPAQTQNTEEAKPSEGTTLPDNPEKTTVLDNAKPTAAPAPSPARALRLDEVRTTGSIRRYLRSPIGRGSKAWRIHHHKGGGGQWMEDNGNLIFKAVVLKQLSMHNDKEHIPSASNKKFLRKPSAMLLIGTANGGIKAWNADAKRVVCDLSTSRDFPRVKFL</sequence>
<proteinExistence type="predicted"/>
<organism evidence="2 3">
    <name type="scientific">Oryza meyeriana var. granulata</name>
    <dbReference type="NCBI Taxonomy" id="110450"/>
    <lineage>
        <taxon>Eukaryota</taxon>
        <taxon>Viridiplantae</taxon>
        <taxon>Streptophyta</taxon>
        <taxon>Embryophyta</taxon>
        <taxon>Tracheophyta</taxon>
        <taxon>Spermatophyta</taxon>
        <taxon>Magnoliopsida</taxon>
        <taxon>Liliopsida</taxon>
        <taxon>Poales</taxon>
        <taxon>Poaceae</taxon>
        <taxon>BOP clade</taxon>
        <taxon>Oryzoideae</taxon>
        <taxon>Oryzeae</taxon>
        <taxon>Oryzinae</taxon>
        <taxon>Oryza</taxon>
        <taxon>Oryza meyeriana</taxon>
    </lineage>
</organism>
<evidence type="ECO:0000313" key="2">
    <source>
        <dbReference type="EMBL" id="KAF0920575.1"/>
    </source>
</evidence>
<name>A0A6G1E644_9ORYZ</name>
<keyword evidence="3" id="KW-1185">Reference proteome</keyword>